<dbReference type="SMART" id="SM00470">
    <property type="entry name" value="ParB"/>
    <property type="match status" value="1"/>
</dbReference>
<dbReference type="PATRIC" id="fig|1107882.3.peg.1693"/>
<gene>
    <name evidence="2" type="ORF">MAXJ12_08674</name>
</gene>
<dbReference type="SUPFAM" id="SSF109709">
    <property type="entry name" value="KorB DNA-binding domain-like"/>
    <property type="match status" value="1"/>
</dbReference>
<dbReference type="OrthoDB" id="9813122at2"/>
<reference evidence="2 3" key="1">
    <citation type="journal article" date="2012" name="J. Bacteriol.">
        <title>Draft Genome Sequence of Mesorhizobium alhagi CCNWXJ12-2T, a Novel Salt-Resistant Species Isolated from the Desert of Northwestern China.</title>
        <authorList>
            <person name="Zhou M."/>
            <person name="Chen W."/>
            <person name="Chen H."/>
            <person name="Wei G."/>
        </authorList>
    </citation>
    <scope>NUCLEOTIDE SEQUENCE [LARGE SCALE GENOMIC DNA]</scope>
    <source>
        <strain evidence="2 3">CCNWXJ12-2</strain>
    </source>
</reference>
<dbReference type="EMBL" id="AHAM01000058">
    <property type="protein sequence ID" value="EHK57665.1"/>
    <property type="molecule type" value="Genomic_DNA"/>
</dbReference>
<evidence type="ECO:0000313" key="2">
    <source>
        <dbReference type="EMBL" id="EHK57665.1"/>
    </source>
</evidence>
<dbReference type="GO" id="GO:0007059">
    <property type="term" value="P:chromosome segregation"/>
    <property type="evidence" value="ECO:0007669"/>
    <property type="project" value="TreeGrafter"/>
</dbReference>
<dbReference type="Proteomes" id="UP000003250">
    <property type="component" value="Unassembled WGS sequence"/>
</dbReference>
<evidence type="ECO:0000313" key="3">
    <source>
        <dbReference type="Proteomes" id="UP000003250"/>
    </source>
</evidence>
<dbReference type="SUPFAM" id="SSF110849">
    <property type="entry name" value="ParB/Sulfiredoxin"/>
    <property type="match status" value="1"/>
</dbReference>
<sequence length="597" mass="64859">MTQILVPLDQLDFGHNANPPINARKTGRLVEIEALAASMTAHGHRVALDVQSIDGKWYVGDGNRRLAALRLRAERGEIAPDEPIKCDDNSESDSNAAGDELSVALNIMREPLHEADQYEVFRDMAERGLGEEQIAARFGIEPIRVRRKLAIGRLAPCILEAWRNGTFDKYHGGADTVRAFTLAPSIEAQERVFEKLLKDGQLWSHTIRNEFGANGNGTASKWLKIIGVDAYTAAGGGIVEDLFGDHHVIQDPALAERLGNEHVEKVMQDLLEQGWSWVARSEDCPNSYSWERLTPGKGQPTKEEKRRIKALEHILNKPGGSIGEEAEEVDAELEKLEAEIEARAWNADQMAISGVKLEVTNWRGIELTYGLVKPQASRKAANDGKPAEKAAPTVSAALTFRLSQQATLATRAALAEEPRVGFVALLAGFLAGSGRSPVKVVQNGFGAVDRYGVRNDDGDRESFADAFLRLSSMKDVDLFRIAAGIAAQAIDMQGHSPFTKGADVLAASITPERITARLAEQFDAKDYFSGVAKPLVLQAIAEAVNEDEARKAGASLKKDELVDFAIKNVVPTGWLPPLLRTAAYAGPAAVQLAEAAE</sequence>
<proteinExistence type="predicted"/>
<dbReference type="InterPro" id="IPR050336">
    <property type="entry name" value="Chromosome_partition/occlusion"/>
</dbReference>
<dbReference type="PANTHER" id="PTHR33375">
    <property type="entry name" value="CHROMOSOME-PARTITIONING PROTEIN PARB-RELATED"/>
    <property type="match status" value="1"/>
</dbReference>
<protein>
    <submittedName>
        <fullName evidence="2">Nuclease</fullName>
    </submittedName>
</protein>
<dbReference type="InterPro" id="IPR003115">
    <property type="entry name" value="ParB_N"/>
</dbReference>
<evidence type="ECO:0000259" key="1">
    <source>
        <dbReference type="SMART" id="SM00470"/>
    </source>
</evidence>
<dbReference type="AlphaFoldDB" id="H0HNL2"/>
<dbReference type="Gene3D" id="1.10.10.2830">
    <property type="match status" value="1"/>
</dbReference>
<keyword evidence="3" id="KW-1185">Reference proteome</keyword>
<dbReference type="GO" id="GO:0005694">
    <property type="term" value="C:chromosome"/>
    <property type="evidence" value="ECO:0007669"/>
    <property type="project" value="TreeGrafter"/>
</dbReference>
<dbReference type="RefSeq" id="WP_008835374.1">
    <property type="nucleotide sequence ID" value="NZ_AHAM01000058.1"/>
</dbReference>
<dbReference type="PANTHER" id="PTHR33375:SF7">
    <property type="entry name" value="CHROMOSOME 2-PARTITIONING PROTEIN PARB-RELATED"/>
    <property type="match status" value="1"/>
</dbReference>
<organism evidence="2 3">
    <name type="scientific">Mesorhizobium alhagi CCNWXJ12-2</name>
    <dbReference type="NCBI Taxonomy" id="1107882"/>
    <lineage>
        <taxon>Bacteria</taxon>
        <taxon>Pseudomonadati</taxon>
        <taxon>Pseudomonadota</taxon>
        <taxon>Alphaproteobacteria</taxon>
        <taxon>Hyphomicrobiales</taxon>
        <taxon>Phyllobacteriaceae</taxon>
        <taxon>Allomesorhizobium</taxon>
    </lineage>
</organism>
<dbReference type="InterPro" id="IPR036086">
    <property type="entry name" value="ParB/Sulfiredoxin_sf"/>
</dbReference>
<feature type="domain" description="ParB-like N-terminal" evidence="1">
    <location>
        <begin position="4"/>
        <end position="107"/>
    </location>
</feature>
<name>H0HNL2_9HYPH</name>
<accession>H0HNL2</accession>